<evidence type="ECO:0000313" key="6">
    <source>
        <dbReference type="Proteomes" id="UP000070598"/>
    </source>
</evidence>
<keyword evidence="5" id="KW-1185">Reference proteome</keyword>
<dbReference type="EMBL" id="JYIK01000801">
    <property type="protein sequence ID" value="KWX09488.1"/>
    <property type="molecule type" value="Genomic_DNA"/>
</dbReference>
<proteinExistence type="predicted"/>
<name>A0A132MNQ6_9ACTN</name>
<dbReference type="EMBL" id="LAXD01000001">
    <property type="protein sequence ID" value="KWW99423.1"/>
    <property type="molecule type" value="Genomic_DNA"/>
</dbReference>
<evidence type="ECO:0000313" key="4">
    <source>
        <dbReference type="EMBL" id="KWX09488.1"/>
    </source>
</evidence>
<reference evidence="6" key="1">
    <citation type="submission" date="2015-02" db="EMBL/GenBank/DDBJ databases">
        <title>Physiological reanalysis, assessment of diazotrophy, and genome sequences of multiple isolates of Streptomyces thermoautotrophicus.</title>
        <authorList>
            <person name="MacKellar D.C."/>
            <person name="Lieber L."/>
            <person name="Norman J."/>
            <person name="Bolger A."/>
            <person name="Tobin C."/>
            <person name="Murray J.W."/>
            <person name="Friesen M."/>
            <person name="Prell J."/>
        </authorList>
    </citation>
    <scope>NUCLEOTIDE SEQUENCE [LARGE SCALE GENOMIC DNA]</scope>
    <source>
        <strain evidence="6">UBT1</strain>
    </source>
</reference>
<dbReference type="InterPro" id="IPR029058">
    <property type="entry name" value="AB_hydrolase_fold"/>
</dbReference>
<dbReference type="SUPFAM" id="SSF53474">
    <property type="entry name" value="alpha/beta-Hydrolases"/>
    <property type="match status" value="1"/>
</dbReference>
<reference evidence="3 7" key="2">
    <citation type="submission" date="2015-02" db="EMBL/GenBank/DDBJ databases">
        <title>Physiological reanalysis, assessment of diazotrophy, and genome sequences of multiple isolates of Streptomyces thermoautotrophicus.</title>
        <authorList>
            <person name="MacKellar D.C."/>
            <person name="Lieber L."/>
            <person name="Norman J."/>
            <person name="Bolger A."/>
            <person name="Tobin C."/>
            <person name="Murray J.W."/>
            <person name="Prell J."/>
        </authorList>
    </citation>
    <scope>NUCLEOTIDE SEQUENCE [LARGE SCALE GENOMIC DNA]</scope>
    <source>
        <strain evidence="3 7">UBT1</strain>
    </source>
</reference>
<dbReference type="Proteomes" id="UP000070188">
    <property type="component" value="Unassembled WGS sequence"/>
</dbReference>
<evidence type="ECO:0000259" key="1">
    <source>
        <dbReference type="Pfam" id="PF01738"/>
    </source>
</evidence>
<dbReference type="PANTHER" id="PTHR46623">
    <property type="entry name" value="CARBOXYMETHYLENEBUTENOLIDASE-RELATED"/>
    <property type="match status" value="1"/>
</dbReference>
<feature type="domain" description="Dienelactone hydrolase" evidence="1">
    <location>
        <begin position="16"/>
        <end position="236"/>
    </location>
</feature>
<gene>
    <name evidence="2" type="ORF">LI90_1058</name>
    <name evidence="3" type="ORF">TH66_09550</name>
    <name evidence="4" type="ORF">TR74_09290</name>
</gene>
<dbReference type="AlphaFoldDB" id="A0A132MNQ6"/>
<sequence>MQTQTVILSTADGDMPTYEAVPDSAPRGGVIVVQEAFGVTEHIEDVARRFAAVGYHALAPHLYHRQGAPVLGYDRLEQALPLMGTLTRDSLLADLDAALQRLASVGLPASRVAVVGFCMGGTVAFLAAVERPIGAAVTFYGGGVVESRWKGVPALVELAPHVQAPWLGLYGDQDVSIPVEQVERLREAVADAVVPAELVRYSEAGHGFHCDARPANYHAQSAKDAWQRTLAWLEEHLD</sequence>
<dbReference type="InterPro" id="IPR051049">
    <property type="entry name" value="Dienelactone_hydrolase-like"/>
</dbReference>
<dbReference type="InterPro" id="IPR002925">
    <property type="entry name" value="Dienelactn_hydro"/>
</dbReference>
<accession>A0A132MNQ6</accession>
<evidence type="ECO:0000313" key="3">
    <source>
        <dbReference type="EMBL" id="KWX04138.1"/>
    </source>
</evidence>
<dbReference type="EMBL" id="JYIJ01000016">
    <property type="protein sequence ID" value="KWX04138.1"/>
    <property type="molecule type" value="Genomic_DNA"/>
</dbReference>
<comment type="caution">
    <text evidence="2">The sequence shown here is derived from an EMBL/GenBank/DDBJ whole genome shotgun (WGS) entry which is preliminary data.</text>
</comment>
<evidence type="ECO:0000313" key="2">
    <source>
        <dbReference type="EMBL" id="KWW99423.1"/>
    </source>
</evidence>
<dbReference type="Pfam" id="PF01738">
    <property type="entry name" value="DLH"/>
    <property type="match status" value="1"/>
</dbReference>
<evidence type="ECO:0000313" key="5">
    <source>
        <dbReference type="Proteomes" id="UP000070188"/>
    </source>
</evidence>
<dbReference type="RefSeq" id="WP_066884842.1">
    <property type="nucleotide sequence ID" value="NZ_JYIJ01000016.1"/>
</dbReference>
<organism evidence="2 5">
    <name type="scientific">Carbonactinospora thermoautotrophica</name>
    <dbReference type="NCBI Taxonomy" id="1469144"/>
    <lineage>
        <taxon>Bacteria</taxon>
        <taxon>Bacillati</taxon>
        <taxon>Actinomycetota</taxon>
        <taxon>Actinomycetes</taxon>
        <taxon>Kitasatosporales</taxon>
        <taxon>Carbonactinosporaceae</taxon>
        <taxon>Carbonactinospora</taxon>
    </lineage>
</organism>
<reference evidence="2" key="3">
    <citation type="submission" date="2015-04" db="EMBL/GenBank/DDBJ databases">
        <title>Physiological reanalysis, assessment of diazotrophy, and genome sequences of multiple isolates of Streptomyces thermoautotrophicus.</title>
        <authorList>
            <person name="MacKellar D.C."/>
            <person name="Lieber L."/>
            <person name="Norman J."/>
            <person name="Bolger A."/>
            <person name="Tobin C."/>
            <person name="Murray J.W."/>
            <person name="Woodward J."/>
            <person name="Friesen M."/>
            <person name="Prell J."/>
        </authorList>
    </citation>
    <scope>NUCLEOTIDE SEQUENCE [LARGE SCALE GENOMIC DNA]</scope>
    <source>
        <strain evidence="2">H1</strain>
    </source>
</reference>
<reference evidence="5" key="4">
    <citation type="submission" date="2015-04" db="EMBL/GenBank/DDBJ databases">
        <title>Physiological reanalysis, assessment of diazotrophy, and genome sequences of multiple isolates of Streptomyces thermoautotrophicus.</title>
        <authorList>
            <person name="MacKellar D.C."/>
            <person name="Lieber L."/>
            <person name="Norman J."/>
            <person name="Bolger A."/>
            <person name="Tobin C."/>
            <person name="Murray J.W."/>
            <person name="Chang R."/>
            <person name="Ford T."/>
            <person name="Nguyen P.Q."/>
            <person name="Woodward J."/>
            <person name="Permingeat H."/>
            <person name="Joshi N.S."/>
            <person name="Silver P.A."/>
            <person name="Usadel B."/>
            <person name="Rutherford A.W."/>
            <person name="Friesen M."/>
            <person name="Prell J."/>
        </authorList>
    </citation>
    <scope>NUCLEOTIDE SEQUENCE [LARGE SCALE GENOMIC DNA]</scope>
    <source>
        <strain evidence="5">H1</strain>
    </source>
</reference>
<dbReference type="Gene3D" id="3.40.50.1820">
    <property type="entry name" value="alpha/beta hydrolase"/>
    <property type="match status" value="1"/>
</dbReference>
<dbReference type="OrthoDB" id="188362at2"/>
<evidence type="ECO:0000313" key="7">
    <source>
        <dbReference type="Proteomes" id="UP000070659"/>
    </source>
</evidence>
<dbReference type="PANTHER" id="PTHR46623:SF6">
    <property type="entry name" value="ALPHA_BETA-HYDROLASES SUPERFAMILY PROTEIN"/>
    <property type="match status" value="1"/>
</dbReference>
<dbReference type="GO" id="GO:0016787">
    <property type="term" value="F:hydrolase activity"/>
    <property type="evidence" value="ECO:0007669"/>
    <property type="project" value="InterPro"/>
</dbReference>
<dbReference type="PATRIC" id="fig|1469144.10.peg.1177"/>
<dbReference type="Proteomes" id="UP000070598">
    <property type="component" value="Unassembled WGS sequence"/>
</dbReference>
<dbReference type="STRING" id="1469144.LI90_1058"/>
<dbReference type="Proteomes" id="UP000070659">
    <property type="component" value="Unassembled WGS sequence"/>
</dbReference>
<protein>
    <submittedName>
        <fullName evidence="2">Carboxymethylenebutenolidase</fullName>
    </submittedName>
</protein>